<sequence>MNWRTNIVDLLLQKGGIDIESEEQNGQTALSLAAFNGSPEIVKLLLQHGANVQSMDKTGKTALSLVTKKISEGYYTNGESRIIRSLVENGADVDLEDEEGKTPMLYAASSDMRGALLQLLSPEIRRRIIICCDGTWNDRETKQPFTNVTRILSCIEPQDDTNNNRYDQLPYYIDGIGTGTTWLGRGKSGATGSGISRKIREAYRHVCSTYVQDGDEIVLIGFSRGAYTIQCLARLINDIGIIHNASVNKELPRIFDLWATGQSPTEDGDLKNHCERLVSDRMLRRNVKIKAYAAWDTVRSLGSPWPNPFRKSEQRFDFMDEKLPPNVTKAYHALALDERRYYFQPTILVPSKPEQLKQCWFRGSHSDIGGGGENSGLANITLCWMISQLRDAVKFNHESCWYATASGSILHYNMAKENTDILGVEKYNSFSSVWRFAGSRTRSIGKSRMEPTDPTGGCQIDRNHNDMYETIHFSVRVLKDIAVLQPQDQSNPLKEFKCSESAPYSWSANIAGQDVRIDEDKQSDYEVGMLHRWIDRDSNFRDLVTRDLVRLGHIRRPDDPTSVPLDEIVRD</sequence>
<dbReference type="Pfam" id="PF12796">
    <property type="entry name" value="Ank_2"/>
    <property type="match status" value="1"/>
</dbReference>
<dbReference type="Proteomes" id="UP000054337">
    <property type="component" value="Unassembled WGS sequence"/>
</dbReference>
<protein>
    <recommendedName>
        <fullName evidence="2">T6SS Phospholipase effector Tle1-like catalytic domain-containing protein</fullName>
    </recommendedName>
</protein>
<dbReference type="InterPro" id="IPR036770">
    <property type="entry name" value="Ankyrin_rpt-contain_sf"/>
</dbReference>
<dbReference type="SUPFAM" id="SSF48403">
    <property type="entry name" value="Ankyrin repeat"/>
    <property type="match status" value="1"/>
</dbReference>
<evidence type="ECO:0000259" key="2">
    <source>
        <dbReference type="Pfam" id="PF09994"/>
    </source>
</evidence>
<evidence type="ECO:0000313" key="4">
    <source>
        <dbReference type="Proteomes" id="UP000054337"/>
    </source>
</evidence>
<dbReference type="SMART" id="SM00248">
    <property type="entry name" value="ANK"/>
    <property type="match status" value="3"/>
</dbReference>
<organism evidence="3 4">
    <name type="scientific">Bipolaris victoriae (strain FI3)</name>
    <name type="common">Victoria blight of oats agent</name>
    <name type="synonym">Cochliobolus victoriae</name>
    <dbReference type="NCBI Taxonomy" id="930091"/>
    <lineage>
        <taxon>Eukaryota</taxon>
        <taxon>Fungi</taxon>
        <taxon>Dikarya</taxon>
        <taxon>Ascomycota</taxon>
        <taxon>Pezizomycotina</taxon>
        <taxon>Dothideomycetes</taxon>
        <taxon>Pleosporomycetidae</taxon>
        <taxon>Pleosporales</taxon>
        <taxon>Pleosporineae</taxon>
        <taxon>Pleosporaceae</taxon>
        <taxon>Bipolaris</taxon>
    </lineage>
</organism>
<dbReference type="GeneID" id="26254966"/>
<dbReference type="PROSITE" id="PS50088">
    <property type="entry name" value="ANK_REPEAT"/>
    <property type="match status" value="1"/>
</dbReference>
<feature type="domain" description="T6SS Phospholipase effector Tle1-like catalytic" evidence="2">
    <location>
        <begin position="126"/>
        <end position="388"/>
    </location>
</feature>
<accession>W7DZR7</accession>
<dbReference type="OrthoDB" id="3162439at2759"/>
<dbReference type="PRINTS" id="PR01415">
    <property type="entry name" value="ANKYRIN"/>
</dbReference>
<dbReference type="InterPro" id="IPR002110">
    <property type="entry name" value="Ankyrin_rpt"/>
</dbReference>
<dbReference type="PANTHER" id="PTHR33840:SF1">
    <property type="entry name" value="TLE1 PHOSPHOLIPASE DOMAIN-CONTAINING PROTEIN"/>
    <property type="match status" value="1"/>
</dbReference>
<dbReference type="AlphaFoldDB" id="W7DZR7"/>
<dbReference type="Pfam" id="PF09994">
    <property type="entry name" value="T6SS_Tle1-like_cat"/>
    <property type="match status" value="1"/>
</dbReference>
<name>W7DZR7_BIPV3</name>
<dbReference type="PROSITE" id="PS50297">
    <property type="entry name" value="ANK_REP_REGION"/>
    <property type="match status" value="1"/>
</dbReference>
<keyword evidence="4" id="KW-1185">Reference proteome</keyword>
<dbReference type="PANTHER" id="PTHR33840">
    <property type="match status" value="1"/>
</dbReference>
<feature type="repeat" description="ANK" evidence="1">
    <location>
        <begin position="25"/>
        <end position="57"/>
    </location>
</feature>
<dbReference type="RefSeq" id="XP_014550038.1">
    <property type="nucleotide sequence ID" value="XM_014694552.1"/>
</dbReference>
<reference evidence="3 4" key="1">
    <citation type="journal article" date="2013" name="PLoS Genet.">
        <title>Comparative genome structure, secondary metabolite, and effector coding capacity across Cochliobolus pathogens.</title>
        <authorList>
            <person name="Condon B.J."/>
            <person name="Leng Y."/>
            <person name="Wu D."/>
            <person name="Bushley K.E."/>
            <person name="Ohm R.A."/>
            <person name="Otillar R."/>
            <person name="Martin J."/>
            <person name="Schackwitz W."/>
            <person name="Grimwood J."/>
            <person name="MohdZainudin N."/>
            <person name="Xue C."/>
            <person name="Wang R."/>
            <person name="Manning V.A."/>
            <person name="Dhillon B."/>
            <person name="Tu Z.J."/>
            <person name="Steffenson B.J."/>
            <person name="Salamov A."/>
            <person name="Sun H."/>
            <person name="Lowry S."/>
            <person name="LaButti K."/>
            <person name="Han J."/>
            <person name="Copeland A."/>
            <person name="Lindquist E."/>
            <person name="Barry K."/>
            <person name="Schmutz J."/>
            <person name="Baker S.E."/>
            <person name="Ciuffetti L.M."/>
            <person name="Grigoriev I.V."/>
            <person name="Zhong S."/>
            <person name="Turgeon B.G."/>
        </authorList>
    </citation>
    <scope>NUCLEOTIDE SEQUENCE [LARGE SCALE GENOMIC DNA]</scope>
    <source>
        <strain evidence="3 4">FI3</strain>
    </source>
</reference>
<evidence type="ECO:0000256" key="1">
    <source>
        <dbReference type="PROSITE-ProRule" id="PRU00023"/>
    </source>
</evidence>
<dbReference type="InterPro" id="IPR018712">
    <property type="entry name" value="Tle1-like_cat"/>
</dbReference>
<gene>
    <name evidence="3" type="ORF">COCVIDRAFT_32114</name>
</gene>
<dbReference type="HOGENOM" id="CLU_005049_1_2_1"/>
<keyword evidence="1" id="KW-0040">ANK repeat</keyword>
<dbReference type="EMBL" id="KI969011">
    <property type="protein sequence ID" value="EUN20464.1"/>
    <property type="molecule type" value="Genomic_DNA"/>
</dbReference>
<proteinExistence type="predicted"/>
<evidence type="ECO:0000313" key="3">
    <source>
        <dbReference type="EMBL" id="EUN20464.1"/>
    </source>
</evidence>
<dbReference type="Gene3D" id="1.25.40.20">
    <property type="entry name" value="Ankyrin repeat-containing domain"/>
    <property type="match status" value="1"/>
</dbReference>